<feature type="region of interest" description="Disordered" evidence="1">
    <location>
        <begin position="38"/>
        <end position="59"/>
    </location>
</feature>
<reference evidence="2" key="1">
    <citation type="journal article" date="2022" name="bioRxiv">
        <title>Sequencing and chromosome-scale assembly of the giantPleurodeles waltlgenome.</title>
        <authorList>
            <person name="Brown T."/>
            <person name="Elewa A."/>
            <person name="Iarovenko S."/>
            <person name="Subramanian E."/>
            <person name="Araus A.J."/>
            <person name="Petzold A."/>
            <person name="Susuki M."/>
            <person name="Suzuki K.-i.T."/>
            <person name="Hayashi T."/>
            <person name="Toyoda A."/>
            <person name="Oliveira C."/>
            <person name="Osipova E."/>
            <person name="Leigh N.D."/>
            <person name="Simon A."/>
            <person name="Yun M.H."/>
        </authorList>
    </citation>
    <scope>NUCLEOTIDE SEQUENCE</scope>
    <source>
        <strain evidence="2">20211129_DDA</strain>
        <tissue evidence="2">Liver</tissue>
    </source>
</reference>
<evidence type="ECO:0000313" key="2">
    <source>
        <dbReference type="EMBL" id="KAJ1180158.1"/>
    </source>
</evidence>
<sequence>MRHAPPRAVSINKKCPLVAKNASALLRCGTLWREPCSLASRDSDEPRSKERRCMGTRKSSAEAAAKMAARIGVTYYASDCGADPQEGTGRDPACGSLSMPEGAAVAAIEEGSPGCRGSFT</sequence>
<comment type="caution">
    <text evidence="2">The sequence shown here is derived from an EMBL/GenBank/DDBJ whole genome shotgun (WGS) entry which is preliminary data.</text>
</comment>
<evidence type="ECO:0000313" key="3">
    <source>
        <dbReference type="Proteomes" id="UP001066276"/>
    </source>
</evidence>
<gene>
    <name evidence="2" type="ORF">NDU88_005382</name>
</gene>
<accession>A0AAV7TWZ2</accession>
<name>A0AAV7TWZ2_PLEWA</name>
<keyword evidence="3" id="KW-1185">Reference proteome</keyword>
<organism evidence="2 3">
    <name type="scientific">Pleurodeles waltl</name>
    <name type="common">Iberian ribbed newt</name>
    <dbReference type="NCBI Taxonomy" id="8319"/>
    <lineage>
        <taxon>Eukaryota</taxon>
        <taxon>Metazoa</taxon>
        <taxon>Chordata</taxon>
        <taxon>Craniata</taxon>
        <taxon>Vertebrata</taxon>
        <taxon>Euteleostomi</taxon>
        <taxon>Amphibia</taxon>
        <taxon>Batrachia</taxon>
        <taxon>Caudata</taxon>
        <taxon>Salamandroidea</taxon>
        <taxon>Salamandridae</taxon>
        <taxon>Pleurodelinae</taxon>
        <taxon>Pleurodeles</taxon>
    </lineage>
</organism>
<protein>
    <submittedName>
        <fullName evidence="2">Uncharacterized protein</fullName>
    </submittedName>
</protein>
<evidence type="ECO:0000256" key="1">
    <source>
        <dbReference type="SAM" id="MobiDB-lite"/>
    </source>
</evidence>
<proteinExistence type="predicted"/>
<dbReference type="AlphaFoldDB" id="A0AAV7TWZ2"/>
<dbReference type="Proteomes" id="UP001066276">
    <property type="component" value="Chromosome 3_2"/>
</dbReference>
<feature type="compositionally biased region" description="Basic and acidic residues" evidence="1">
    <location>
        <begin position="41"/>
        <end position="53"/>
    </location>
</feature>
<dbReference type="EMBL" id="JANPWB010000006">
    <property type="protein sequence ID" value="KAJ1180158.1"/>
    <property type="molecule type" value="Genomic_DNA"/>
</dbReference>